<dbReference type="KEGG" id="pfi:PFC_06805"/>
<dbReference type="EMBL" id="CP003685">
    <property type="protein sequence ID" value="AFN04297.1"/>
    <property type="molecule type" value="Genomic_DNA"/>
</dbReference>
<protein>
    <submittedName>
        <fullName evidence="2">Uncharacterized protein</fullName>
    </submittedName>
</protein>
<keyword evidence="1" id="KW-0472">Membrane</keyword>
<keyword evidence="1" id="KW-1133">Transmembrane helix</keyword>
<dbReference type="PATRIC" id="fig|1185654.4.peg.1379"/>
<evidence type="ECO:0000313" key="2">
    <source>
        <dbReference type="EMBL" id="AFN04297.1"/>
    </source>
</evidence>
<gene>
    <name evidence="2" type="ORF">PFC_06805</name>
</gene>
<dbReference type="Proteomes" id="UP000006216">
    <property type="component" value="Chromosome"/>
</dbReference>
<feature type="transmembrane region" description="Helical" evidence="1">
    <location>
        <begin position="83"/>
        <end position="102"/>
    </location>
</feature>
<feature type="transmembrane region" description="Helical" evidence="1">
    <location>
        <begin position="31"/>
        <end position="52"/>
    </location>
</feature>
<dbReference type="GeneID" id="13300824"/>
<keyword evidence="1" id="KW-0812">Transmembrane</keyword>
<name>I6U8A3_9EURY</name>
<proteinExistence type="predicted"/>
<organism evidence="3">
    <name type="scientific">Pyrococcus furiosus COM1</name>
    <dbReference type="NCBI Taxonomy" id="1185654"/>
    <lineage>
        <taxon>Archaea</taxon>
        <taxon>Methanobacteriati</taxon>
        <taxon>Methanobacteriota</taxon>
        <taxon>Thermococci</taxon>
        <taxon>Thermococcales</taxon>
        <taxon>Thermococcaceae</taxon>
        <taxon>Pyrococcus</taxon>
    </lineage>
</organism>
<dbReference type="HOGENOM" id="CLU_1412416_0_0_2"/>
<feature type="transmembrane region" description="Helical" evidence="1">
    <location>
        <begin position="146"/>
        <end position="165"/>
    </location>
</feature>
<dbReference type="RefSeq" id="WP_014835430.1">
    <property type="nucleotide sequence ID" value="NC_018092.1"/>
</dbReference>
<evidence type="ECO:0000256" key="1">
    <source>
        <dbReference type="SAM" id="Phobius"/>
    </source>
</evidence>
<reference evidence="2 3" key="1">
    <citation type="journal article" date="2012" name="J. Bacteriol.">
        <title>Genome Sequencing of a Genetically-Tractable Pyrococcus furiosus Strain Reveals a Highly Dynamic Genome.</title>
        <authorList>
            <person name="Bridger S.L."/>
            <person name="Lancaster W.A."/>
            <person name="Poole F.L.II."/>
            <person name="Schut G.J."/>
            <person name="Adams M.W."/>
        </authorList>
    </citation>
    <scope>NUCLEOTIDE SEQUENCE [LARGE SCALE GENOMIC DNA]</scope>
    <source>
        <strain evidence="2 3">COM1</strain>
    </source>
</reference>
<sequence length="192" mass="21958">MTLSALIVYFGLSITWDGSLDKSAQELIKSLVVTGSITVILLLGIALALGLYLNKYPKVSFFTGLEWTTLIPLALGSSSREDYTISFFIHIFLICIIAIIIWRYADYPYSKCRKALNFFDKFSIPFNFLLLSFFYAFYVVKTPKPVQAFFLATTGFFMYSTKLAFEKVKEAKIQFDKDIKRIERGGMNIYSI</sequence>
<dbReference type="AlphaFoldDB" id="I6U8A3"/>
<evidence type="ECO:0000313" key="3">
    <source>
        <dbReference type="Proteomes" id="UP000006216"/>
    </source>
</evidence>
<feature type="transmembrane region" description="Helical" evidence="1">
    <location>
        <begin position="122"/>
        <end position="140"/>
    </location>
</feature>
<accession>I6U8A3</accession>